<dbReference type="PANTHER" id="PTHR47008">
    <property type="entry name" value="PROTEIN CORDON-BLEU"/>
    <property type="match status" value="1"/>
</dbReference>
<dbReference type="InterPro" id="IPR003124">
    <property type="entry name" value="WH2_dom"/>
</dbReference>
<feature type="compositionally biased region" description="Basic residues" evidence="1">
    <location>
        <begin position="1"/>
        <end position="10"/>
    </location>
</feature>
<feature type="compositionally biased region" description="Basic and acidic residues" evidence="1">
    <location>
        <begin position="411"/>
        <end position="420"/>
    </location>
</feature>
<feature type="region of interest" description="Disordered" evidence="1">
    <location>
        <begin position="1289"/>
        <end position="1358"/>
    </location>
</feature>
<proteinExistence type="predicted"/>
<evidence type="ECO:0000313" key="4">
    <source>
        <dbReference type="Proteomes" id="UP000736164"/>
    </source>
</evidence>
<dbReference type="GO" id="GO:0003785">
    <property type="term" value="F:actin monomer binding"/>
    <property type="evidence" value="ECO:0007669"/>
    <property type="project" value="InterPro"/>
</dbReference>
<feature type="region of interest" description="Disordered" evidence="1">
    <location>
        <begin position="880"/>
        <end position="904"/>
    </location>
</feature>
<feature type="non-terminal residue" evidence="3">
    <location>
        <position position="1"/>
    </location>
</feature>
<dbReference type="GO" id="GO:0030041">
    <property type="term" value="P:actin filament polymerization"/>
    <property type="evidence" value="ECO:0007669"/>
    <property type="project" value="TreeGrafter"/>
</dbReference>
<dbReference type="GO" id="GO:0044295">
    <property type="term" value="C:axonal growth cone"/>
    <property type="evidence" value="ECO:0007669"/>
    <property type="project" value="TreeGrafter"/>
</dbReference>
<dbReference type="PROSITE" id="PS51082">
    <property type="entry name" value="WH2"/>
    <property type="match status" value="2"/>
</dbReference>
<dbReference type="Pfam" id="PF09469">
    <property type="entry name" value="Cobl"/>
    <property type="match status" value="1"/>
</dbReference>
<evidence type="ECO:0000256" key="1">
    <source>
        <dbReference type="SAM" id="MobiDB-lite"/>
    </source>
</evidence>
<feature type="region of interest" description="Disordered" evidence="1">
    <location>
        <begin position="964"/>
        <end position="984"/>
    </location>
</feature>
<dbReference type="Proteomes" id="UP000736164">
    <property type="component" value="Unassembled WGS sequence"/>
</dbReference>
<feature type="compositionally biased region" description="Basic and acidic residues" evidence="1">
    <location>
        <begin position="1000"/>
        <end position="1019"/>
    </location>
</feature>
<dbReference type="GO" id="GO:0005884">
    <property type="term" value="C:actin filament"/>
    <property type="evidence" value="ECO:0007669"/>
    <property type="project" value="TreeGrafter"/>
</dbReference>
<feature type="region of interest" description="Disordered" evidence="1">
    <location>
        <begin position="1"/>
        <end position="25"/>
    </location>
</feature>
<dbReference type="Gene3D" id="3.10.20.90">
    <property type="entry name" value="Phosphatidylinositol 3-kinase Catalytic Subunit, Chain A, domain 1"/>
    <property type="match status" value="1"/>
</dbReference>
<dbReference type="InterPro" id="IPR039895">
    <property type="entry name" value="COBL-like"/>
</dbReference>
<protein>
    <submittedName>
        <fullName evidence="3">COBL protein</fullName>
    </submittedName>
</protein>
<dbReference type="CDD" id="cd21799">
    <property type="entry name" value="WH2_Wa_Cobl"/>
    <property type="match status" value="1"/>
</dbReference>
<dbReference type="PANTHER" id="PTHR47008:SF1">
    <property type="entry name" value="PROTEIN CORDON-BLEU"/>
    <property type="match status" value="1"/>
</dbReference>
<feature type="compositionally biased region" description="Pro residues" evidence="1">
    <location>
        <begin position="12"/>
        <end position="22"/>
    </location>
</feature>
<dbReference type="SMART" id="SM00246">
    <property type="entry name" value="WH2"/>
    <property type="match status" value="3"/>
</dbReference>
<gene>
    <name evidence="3" type="primary">Cobl</name>
    <name evidence="3" type="ORF">GTO95_0011528</name>
</gene>
<reference evidence="3" key="1">
    <citation type="journal article" date="2021" name="Cell">
        <title>Tracing the genetic footprints of vertebrate landing in non-teleost ray-finned fishes.</title>
        <authorList>
            <person name="Bi X."/>
            <person name="Wang K."/>
            <person name="Yang L."/>
            <person name="Pan H."/>
            <person name="Jiang H."/>
            <person name="Wei Q."/>
            <person name="Fang M."/>
            <person name="Yu H."/>
            <person name="Zhu C."/>
            <person name="Cai Y."/>
            <person name="He Y."/>
            <person name="Gan X."/>
            <person name="Zeng H."/>
            <person name="Yu D."/>
            <person name="Zhu Y."/>
            <person name="Jiang H."/>
            <person name="Qiu Q."/>
            <person name="Yang H."/>
            <person name="Zhang Y.E."/>
            <person name="Wang W."/>
            <person name="Zhu M."/>
            <person name="He S."/>
            <person name="Zhang G."/>
        </authorList>
    </citation>
    <scope>NUCLEOTIDE SEQUENCE</scope>
    <source>
        <strain evidence="3">Allg_001</strain>
    </source>
</reference>
<feature type="compositionally biased region" description="Pro residues" evidence="1">
    <location>
        <begin position="1328"/>
        <end position="1338"/>
    </location>
</feature>
<feature type="domain" description="WH2" evidence="2">
    <location>
        <begin position="1360"/>
        <end position="1380"/>
    </location>
</feature>
<name>A0A8J7T6N9_ATRSP</name>
<feature type="non-terminal residue" evidence="3">
    <location>
        <position position="1396"/>
    </location>
</feature>
<feature type="compositionally biased region" description="Basic and acidic residues" evidence="1">
    <location>
        <begin position="1342"/>
        <end position="1358"/>
    </location>
</feature>
<dbReference type="Pfam" id="PF02205">
    <property type="entry name" value="WH2"/>
    <property type="match status" value="1"/>
</dbReference>
<feature type="region of interest" description="Disordered" evidence="1">
    <location>
        <begin position="996"/>
        <end position="1025"/>
    </location>
</feature>
<comment type="caution">
    <text evidence="3">The sequence shown here is derived from an EMBL/GenBank/DDBJ whole genome shotgun (WGS) entry which is preliminary data.</text>
</comment>
<dbReference type="InterPro" id="IPR019025">
    <property type="entry name" value="Cordon-bleu_ubiquitin_domain"/>
</dbReference>
<dbReference type="GO" id="GO:0001726">
    <property type="term" value="C:ruffle"/>
    <property type="evidence" value="ECO:0007669"/>
    <property type="project" value="TreeGrafter"/>
</dbReference>
<dbReference type="InterPro" id="IPR029071">
    <property type="entry name" value="Ubiquitin-like_domsf"/>
</dbReference>
<evidence type="ECO:0000313" key="3">
    <source>
        <dbReference type="EMBL" id="MBN3311973.1"/>
    </source>
</evidence>
<sequence length="1396" mass="152738">FSNLSRKMKARAPPPPQAPQPAPRRIFNTAKPTSLEITGPPAGEAKENVLHYAVDLLVTLPQGFQTRTTVSGSKALMDLLVDLCSQYHLNPVYHTLELLSSDAQPVPFKPNTLLGTLDVDKVLIKEKVIEEKVRRPPPKVPEKTVRLVVNYHRTQKAVVRVNPLVPLETLISVICEKCEFDPRHVILLKDNTSNKELDLSQSISDLGIRELYVLDQSRVLHSKMHSAPVLNYAEPTRSSSLTNSASERKSLLGFIKFNRRKTTEDQRSADLDSTDDKNIQNCEIDHGLPFLFVTARRSKITFFFSFSVCFQVSSTAPNTPSVNVRPSRLGQSQSVSNISRMSPRPELKKRRAPRPPQEGSALPQAGPGPQEAEQVAPGSPSSNQQKKRKAPAPPATPELSTKTEPASVPNHKAEEVDDNRQSTMGARRQVPLKPRRGNVRDPPQLEIPPPPPYPPPCLAKGCADSDTPQPSDVALEHCMELAPECRSPPLAAVCPSLEAGVPAVLSATVSHGPELPVPLFTLPSHTTLMTPSPFYTSSLSAQSMDPLQGPLRPGFSSDDIFQFRKNHVDMNKYLENVACFLTLIKLPQGLAGLEEETVSMGSSSSSFPDNACTASEGTAEDSGIVSSPSDIVHLASPDGSLRMGRQLSQDQCSGSTEASCCAAPEYSASDNVASQTWGMQWLYVFIFPTHRHSSDFDPNQTTAGIKCDQYDEDLDLTAQLHQTLADLDADLADVEHTDPTSKSSTYSMDKVGFTYPGEIPVSDVDMAVPVTTIDEVYEDYRCSVTNYEIVSSQTEETINGKYASSFKISSDLENKNNNAVTAAVQSPRDHDNLKSIKQSSSSYYTEEKCCTVPVTEIQFGTQRDNDSPTDRINSQIQKIKTDKEETPKLQSVNQYEPRESHGNSDFLASTRRQITQSKISQSCASRVGMKTFTVVPLKPALSQNQKPGGSLVIGAIKIDAQGNLVKPDDSENRNNGSLCSSSDSEESLLRRAKAFWSSAEQHDSDNTSRRALAKTRDLGDYDSPLTEPVQRQKLAAEAKSVKINAVKEEVSTSIPHSKPGGKNELLTPELMQQSLKPMLKTEVKNDLSFLKPSRRTSSQYVASAIVKSAVRMPTAKGGSFKLVFPNENAYAYPETNYTKHTHVSAEISKTKETKSDILAATPIQSQSFSNHKVSQYQLNKTAFEQSVSVEEKNNAKLTEADSQPPPAEFNNLTNVNIFGPVRKFKPVTLKSIQIETSFHSTLMEAIQSGDGKERLRKITARTGETTQKKPSFVEAENERAALLAAIRAQSNSSRLRKTKSTAAEELGNIRKAEEGNSGPNTEAVLRPPHAPPPPPLPPADMLKARPSDSVLRSHESPEQARAALLEAIRSGSGAAHLKKVQDICAASHPLDSGFTR</sequence>
<dbReference type="GO" id="GO:0051639">
    <property type="term" value="P:actin filament network formation"/>
    <property type="evidence" value="ECO:0007669"/>
    <property type="project" value="TreeGrafter"/>
</dbReference>
<dbReference type="GO" id="GO:0043025">
    <property type="term" value="C:neuronal cell body"/>
    <property type="evidence" value="ECO:0007669"/>
    <property type="project" value="TreeGrafter"/>
</dbReference>
<evidence type="ECO:0000259" key="2">
    <source>
        <dbReference type="PROSITE" id="PS51082"/>
    </source>
</evidence>
<feature type="domain" description="WH2" evidence="2">
    <location>
        <begin position="1278"/>
        <end position="1298"/>
    </location>
</feature>
<feature type="compositionally biased region" description="Polar residues" evidence="1">
    <location>
        <begin position="316"/>
        <end position="340"/>
    </location>
</feature>
<dbReference type="GO" id="GO:1990357">
    <property type="term" value="C:terminal web"/>
    <property type="evidence" value="ECO:0007669"/>
    <property type="project" value="TreeGrafter"/>
</dbReference>
<dbReference type="SUPFAM" id="SSF54236">
    <property type="entry name" value="Ubiquitin-like"/>
    <property type="match status" value="1"/>
</dbReference>
<organism evidence="3 4">
    <name type="scientific">Atractosteus spatula</name>
    <name type="common">Alligator gar</name>
    <name type="synonym">Lepisosteus spatula</name>
    <dbReference type="NCBI Taxonomy" id="7917"/>
    <lineage>
        <taxon>Eukaryota</taxon>
        <taxon>Metazoa</taxon>
        <taxon>Chordata</taxon>
        <taxon>Craniata</taxon>
        <taxon>Vertebrata</taxon>
        <taxon>Euteleostomi</taxon>
        <taxon>Actinopterygii</taxon>
        <taxon>Neopterygii</taxon>
        <taxon>Holostei</taxon>
        <taxon>Semionotiformes</taxon>
        <taxon>Lepisosteidae</taxon>
        <taxon>Atractosteus</taxon>
    </lineage>
</organism>
<dbReference type="GO" id="GO:0048471">
    <property type="term" value="C:perinuclear region of cytoplasm"/>
    <property type="evidence" value="ECO:0007669"/>
    <property type="project" value="TreeGrafter"/>
</dbReference>
<keyword evidence="4" id="KW-1185">Reference proteome</keyword>
<feature type="region of interest" description="Disordered" evidence="1">
    <location>
        <begin position="601"/>
        <end position="628"/>
    </location>
</feature>
<dbReference type="GO" id="GO:0044294">
    <property type="term" value="C:dendritic growth cone"/>
    <property type="evidence" value="ECO:0007669"/>
    <property type="project" value="TreeGrafter"/>
</dbReference>
<dbReference type="EMBL" id="JAAWVO010003738">
    <property type="protein sequence ID" value="MBN3311973.1"/>
    <property type="molecule type" value="Genomic_DNA"/>
</dbReference>
<feature type="region of interest" description="Disordered" evidence="1">
    <location>
        <begin position="316"/>
        <end position="452"/>
    </location>
</feature>
<dbReference type="GO" id="GO:0005886">
    <property type="term" value="C:plasma membrane"/>
    <property type="evidence" value="ECO:0007669"/>
    <property type="project" value="TreeGrafter"/>
</dbReference>
<accession>A0A8J7T6N9</accession>